<organism evidence="2 3">
    <name type="scientific">Dioscorea cayennensis subsp. rotundata</name>
    <name type="common">White Guinea yam</name>
    <name type="synonym">Dioscorea rotundata</name>
    <dbReference type="NCBI Taxonomy" id="55577"/>
    <lineage>
        <taxon>Eukaryota</taxon>
        <taxon>Viridiplantae</taxon>
        <taxon>Streptophyta</taxon>
        <taxon>Embryophyta</taxon>
        <taxon>Tracheophyta</taxon>
        <taxon>Spermatophyta</taxon>
        <taxon>Magnoliopsida</taxon>
        <taxon>Liliopsida</taxon>
        <taxon>Dioscoreales</taxon>
        <taxon>Dioscoreaceae</taxon>
        <taxon>Dioscorea</taxon>
    </lineage>
</organism>
<evidence type="ECO:0000256" key="1">
    <source>
        <dbReference type="ARBA" id="ARBA00006484"/>
    </source>
</evidence>
<dbReference type="Proteomes" id="UP001515500">
    <property type="component" value="Chromosome 19"/>
</dbReference>
<dbReference type="GeneID" id="120249763"/>
<dbReference type="Gene3D" id="3.40.50.720">
    <property type="entry name" value="NAD(P)-binding Rossmann-like Domain"/>
    <property type="match status" value="1"/>
</dbReference>
<accession>A0AB40AJ56</accession>
<dbReference type="AlphaFoldDB" id="A0AB40AJ56"/>
<dbReference type="FunFam" id="3.40.50.720:FF:000084">
    <property type="entry name" value="Short-chain dehydrogenase reductase"/>
    <property type="match status" value="1"/>
</dbReference>
<name>A0AB40AJ56_DIOCR</name>
<keyword evidence="2" id="KW-1185">Reference proteome</keyword>
<proteinExistence type="inferred from homology"/>
<comment type="similarity">
    <text evidence="1">Belongs to the short-chain dehydrogenases/reductases (SDR) family.</text>
</comment>
<dbReference type="SUPFAM" id="SSF51735">
    <property type="entry name" value="NAD(P)-binding Rossmann-fold domains"/>
    <property type="match status" value="1"/>
</dbReference>
<dbReference type="Pfam" id="PF13561">
    <property type="entry name" value="adh_short_C2"/>
    <property type="match status" value="1"/>
</dbReference>
<dbReference type="RefSeq" id="XP_039114331.1">
    <property type="nucleotide sequence ID" value="XM_039258397.1"/>
</dbReference>
<protein>
    <submittedName>
        <fullName evidence="3">Short-chain dehydrogenase reductase 5-like</fullName>
    </submittedName>
</protein>
<evidence type="ECO:0000313" key="2">
    <source>
        <dbReference type="Proteomes" id="UP001515500"/>
    </source>
</evidence>
<dbReference type="PANTHER" id="PTHR42820:SF16">
    <property type="entry name" value="SHORT-CHAIN DEHYDROGENASE REDUCTASE 3B"/>
    <property type="match status" value="1"/>
</dbReference>
<reference evidence="3" key="1">
    <citation type="submission" date="2025-08" db="UniProtKB">
        <authorList>
            <consortium name="RefSeq"/>
        </authorList>
    </citation>
    <scope>IDENTIFICATION</scope>
</reference>
<dbReference type="PRINTS" id="PR00080">
    <property type="entry name" value="SDRFAMILY"/>
</dbReference>
<dbReference type="InterPro" id="IPR036291">
    <property type="entry name" value="NAD(P)-bd_dom_sf"/>
</dbReference>
<dbReference type="PRINTS" id="PR00081">
    <property type="entry name" value="GDHRDH"/>
</dbReference>
<dbReference type="InterPro" id="IPR002347">
    <property type="entry name" value="SDR_fam"/>
</dbReference>
<sequence length="278" mass="28836">MASSDGKLRLEGKVAIITGAASGIGEATARLFAAHGATVVIADVQDQLGEAVAASIGLHKASFKHCDVTDEKQVEETVHYTVEKYGRLDIMHSNAGVLGSVEGVMDMDLTQLDKTLAVHVRGTAAAIKHAARAMRASGTRGSIICTASVAASQGNLGPAAYTAAKHAVIGLMRSAVLDLGAHGIRINCISPFGVATPMSCAYIGKAAEGVEDLCYEMVALKGVILRGGHVAQAALFLASDESEYISGHDLVIDGGVTVVNKNDLKANKRTSLLWNLDS</sequence>
<dbReference type="PANTHER" id="PTHR42820">
    <property type="entry name" value="SHORT-CHAIN DEHYDROGENASE REDUCTASE"/>
    <property type="match status" value="1"/>
</dbReference>
<gene>
    <name evidence="3" type="primary">LOC120249763</name>
</gene>
<evidence type="ECO:0000313" key="3">
    <source>
        <dbReference type="RefSeq" id="XP_039114331.1"/>
    </source>
</evidence>